<dbReference type="InterPro" id="IPR036849">
    <property type="entry name" value="Enolase-like_C_sf"/>
</dbReference>
<dbReference type="Proteomes" id="UP000707356">
    <property type="component" value="Unassembled WGS sequence"/>
</dbReference>
<organism evidence="9 10">
    <name type="scientific">Pegethrix bostrychoides GSE-TBD4-15B</name>
    <dbReference type="NCBI Taxonomy" id="2839662"/>
    <lineage>
        <taxon>Bacteria</taxon>
        <taxon>Bacillati</taxon>
        <taxon>Cyanobacteriota</taxon>
        <taxon>Cyanophyceae</taxon>
        <taxon>Oculatellales</taxon>
        <taxon>Oculatellaceae</taxon>
        <taxon>Pegethrix</taxon>
    </lineage>
</organism>
<evidence type="ECO:0000256" key="6">
    <source>
        <dbReference type="PIRSR" id="PIRSR634603-3"/>
    </source>
</evidence>
<dbReference type="SFLD" id="SFLDF00009">
    <property type="entry name" value="o-succinylbenzoate_synthase"/>
    <property type="match status" value="1"/>
</dbReference>
<accession>A0A951U4N6</accession>
<dbReference type="InterPro" id="IPR013341">
    <property type="entry name" value="Mandelate_racemase_N_dom"/>
</dbReference>
<name>A0A951U4N6_9CYAN</name>
<feature type="domain" description="Mandelate racemase/muconate lactonizing enzyme C-terminal" evidence="8">
    <location>
        <begin position="134"/>
        <end position="233"/>
    </location>
</feature>
<dbReference type="PANTHER" id="PTHR48080">
    <property type="entry name" value="D-GALACTONATE DEHYDRATASE-RELATED"/>
    <property type="match status" value="1"/>
</dbReference>
<evidence type="ECO:0000256" key="1">
    <source>
        <dbReference type="ARBA" id="ARBA00008031"/>
    </source>
</evidence>
<dbReference type="Gene3D" id="3.30.390.10">
    <property type="entry name" value="Enolase-like, N-terminal domain"/>
    <property type="match status" value="1"/>
</dbReference>
<reference evidence="9" key="1">
    <citation type="submission" date="2021-05" db="EMBL/GenBank/DDBJ databases">
        <authorList>
            <person name="Pietrasiak N."/>
            <person name="Ward R."/>
            <person name="Stajich J.E."/>
            <person name="Kurbessoian T."/>
        </authorList>
    </citation>
    <scope>NUCLEOTIDE SEQUENCE</scope>
    <source>
        <strain evidence="9">GSE-TBD4-15B</strain>
    </source>
</reference>
<keyword evidence="2 6" id="KW-0479">Metal-binding</keyword>
<dbReference type="InterPro" id="IPR029017">
    <property type="entry name" value="Enolase-like_N"/>
</dbReference>
<evidence type="ECO:0000256" key="4">
    <source>
        <dbReference type="ARBA" id="ARBA00023235"/>
    </source>
</evidence>
<gene>
    <name evidence="9" type="ORF">KME07_10435</name>
</gene>
<dbReference type="SUPFAM" id="SSF51604">
    <property type="entry name" value="Enolase C-terminal domain-like"/>
    <property type="match status" value="1"/>
</dbReference>
<dbReference type="InterPro" id="IPR034603">
    <property type="entry name" value="Dipeptide_epimerase"/>
</dbReference>
<dbReference type="Pfam" id="PF13378">
    <property type="entry name" value="MR_MLE_C"/>
    <property type="match status" value="1"/>
</dbReference>
<feature type="binding site" evidence="6">
    <location>
        <position position="186"/>
    </location>
    <ligand>
        <name>Mg(2+)</name>
        <dbReference type="ChEBI" id="CHEBI:18420"/>
    </ligand>
</feature>
<feature type="active site" description="Proton acceptor; specific for (S)-substrate epimerization" evidence="5">
    <location>
        <position position="259"/>
    </location>
</feature>
<keyword evidence="4 7" id="KW-0413">Isomerase</keyword>
<dbReference type="SUPFAM" id="SSF54826">
    <property type="entry name" value="Enolase N-terminal domain-like"/>
    <property type="match status" value="1"/>
</dbReference>
<dbReference type="AlphaFoldDB" id="A0A951U4N6"/>
<comment type="cofactor">
    <cofactor evidence="6 7">
        <name>Mg(2+)</name>
        <dbReference type="ChEBI" id="CHEBI:18420"/>
    </cofactor>
    <text evidence="6 7">Binds 1 Mg(2+) ion per subunit.</text>
</comment>
<evidence type="ECO:0000259" key="8">
    <source>
        <dbReference type="SMART" id="SM00922"/>
    </source>
</evidence>
<dbReference type="GO" id="GO:0009063">
    <property type="term" value="P:amino acid catabolic process"/>
    <property type="evidence" value="ECO:0007669"/>
    <property type="project" value="InterPro"/>
</dbReference>
<reference evidence="9" key="2">
    <citation type="journal article" date="2022" name="Microbiol. Resour. Announc.">
        <title>Metagenome Sequencing to Explore Phylogenomics of Terrestrial Cyanobacteria.</title>
        <authorList>
            <person name="Ward R.D."/>
            <person name="Stajich J.E."/>
            <person name="Johansen J.R."/>
            <person name="Huntemann M."/>
            <person name="Clum A."/>
            <person name="Foster B."/>
            <person name="Foster B."/>
            <person name="Roux S."/>
            <person name="Palaniappan K."/>
            <person name="Varghese N."/>
            <person name="Mukherjee S."/>
            <person name="Reddy T.B.K."/>
            <person name="Daum C."/>
            <person name="Copeland A."/>
            <person name="Chen I.A."/>
            <person name="Ivanova N.N."/>
            <person name="Kyrpides N.C."/>
            <person name="Shapiro N."/>
            <person name="Eloe-Fadrosh E.A."/>
            <person name="Pietrasiak N."/>
        </authorList>
    </citation>
    <scope>NUCLEOTIDE SEQUENCE</scope>
    <source>
        <strain evidence="9">GSE-TBD4-15B</strain>
    </source>
</reference>
<dbReference type="GO" id="GO:0016855">
    <property type="term" value="F:racemase and epimerase activity, acting on amino acids and derivatives"/>
    <property type="evidence" value="ECO:0007669"/>
    <property type="project" value="UniProtKB-UniRule"/>
</dbReference>
<evidence type="ECO:0000256" key="7">
    <source>
        <dbReference type="RuleBase" id="RU366006"/>
    </source>
</evidence>
<sequence length="346" mass="37478">MQIQFEPFAVHKRVPLTISRGTTAQTENIWLRIQQDGIEGWGEASPFSVGQRQSTEDILGALQALAPQLAAYSPLDRQQIEQLIAPQPSAVRTAVDLALHDWLGKRAGLPLWQLWGLDRAKIVPTSVTVGIGTPEAAQQRMRDWMQQGEVKAVKVKLGSSAGLEADQAMLTAVQQIAPPNAKFSVDANGGWSLAEAQQMSHWLAEQGVTYLEQPLAEGQEALLPELYRQSPLPIFVDESCFTSRDIPLLADRVHGINIKLMKAGGLGEALRMVHTAKAHGLQIMFGCYSDSALANTAAAQLAPFADHLDLDSHLNLRDDPFVGASFEAGCLIPNQQPGLGVTLAES</sequence>
<dbReference type="PROSITE" id="PS00909">
    <property type="entry name" value="MR_MLE_2"/>
    <property type="match status" value="1"/>
</dbReference>
<dbReference type="SMART" id="SM00922">
    <property type="entry name" value="MR_MLE"/>
    <property type="match status" value="1"/>
</dbReference>
<dbReference type="InterPro" id="IPR018110">
    <property type="entry name" value="Mandel_Rmase/mucon_lact_enz_CS"/>
</dbReference>
<dbReference type="InterPro" id="IPR029065">
    <property type="entry name" value="Enolase_C-like"/>
</dbReference>
<proteinExistence type="inferred from homology"/>
<comment type="similarity">
    <text evidence="1 7">Belongs to the mandelate racemase/muconate lactonizing enzyme family.</text>
</comment>
<feature type="active site" description="Proton acceptor; specific for (R)-substrate epimerization" evidence="5">
    <location>
        <position position="156"/>
    </location>
</feature>
<evidence type="ECO:0000313" key="9">
    <source>
        <dbReference type="EMBL" id="MBW4465840.1"/>
    </source>
</evidence>
<feature type="binding site" evidence="6">
    <location>
        <position position="237"/>
    </location>
    <ligand>
        <name>Mg(2+)</name>
        <dbReference type="ChEBI" id="CHEBI:18420"/>
    </ligand>
</feature>
<evidence type="ECO:0000256" key="3">
    <source>
        <dbReference type="ARBA" id="ARBA00022842"/>
    </source>
</evidence>
<dbReference type="EC" id="5.1.1.-" evidence="7"/>
<evidence type="ECO:0000256" key="2">
    <source>
        <dbReference type="ARBA" id="ARBA00022723"/>
    </source>
</evidence>
<dbReference type="Pfam" id="PF02746">
    <property type="entry name" value="MR_MLE_N"/>
    <property type="match status" value="1"/>
</dbReference>
<dbReference type="SFLD" id="SFLDF00010">
    <property type="entry name" value="dipeptide_epimerase"/>
    <property type="match status" value="1"/>
</dbReference>
<dbReference type="Gene3D" id="3.20.20.120">
    <property type="entry name" value="Enolase-like C-terminal domain"/>
    <property type="match status" value="1"/>
</dbReference>
<dbReference type="InterPro" id="IPR013342">
    <property type="entry name" value="Mandelate_racemase_C"/>
</dbReference>
<dbReference type="SFLD" id="SFLDG00180">
    <property type="entry name" value="muconate_cycloisomerase"/>
    <property type="match status" value="2"/>
</dbReference>
<feature type="binding site" evidence="6">
    <location>
        <position position="212"/>
    </location>
    <ligand>
        <name>Mg(2+)</name>
        <dbReference type="ChEBI" id="CHEBI:18420"/>
    </ligand>
</feature>
<evidence type="ECO:0000313" key="10">
    <source>
        <dbReference type="Proteomes" id="UP000707356"/>
    </source>
</evidence>
<dbReference type="PANTHER" id="PTHR48080:SF3">
    <property type="entry name" value="ENOLASE SUPERFAMILY MEMBER DDB_G0284701"/>
    <property type="match status" value="1"/>
</dbReference>
<keyword evidence="3 6" id="KW-0460">Magnesium</keyword>
<protein>
    <recommendedName>
        <fullName evidence="7">Dipeptide epimerase</fullName>
        <ecNumber evidence="7">5.1.1.-</ecNumber>
    </recommendedName>
</protein>
<dbReference type="EMBL" id="JAHHHV010000064">
    <property type="protein sequence ID" value="MBW4465840.1"/>
    <property type="molecule type" value="Genomic_DNA"/>
</dbReference>
<dbReference type="CDD" id="cd03319">
    <property type="entry name" value="L-Ala-DL-Glu_epimerase"/>
    <property type="match status" value="1"/>
</dbReference>
<dbReference type="GO" id="GO:0046872">
    <property type="term" value="F:metal ion binding"/>
    <property type="evidence" value="ECO:0007669"/>
    <property type="project" value="UniProtKB-KW"/>
</dbReference>
<comment type="caution">
    <text evidence="9">The sequence shown here is derived from an EMBL/GenBank/DDBJ whole genome shotgun (WGS) entry which is preliminary data.</text>
</comment>
<evidence type="ECO:0000256" key="5">
    <source>
        <dbReference type="PIRSR" id="PIRSR634603-1"/>
    </source>
</evidence>
<dbReference type="SFLD" id="SFLDS00001">
    <property type="entry name" value="Enolase"/>
    <property type="match status" value="2"/>
</dbReference>
<dbReference type="InterPro" id="IPR034593">
    <property type="entry name" value="DgoD-like"/>
</dbReference>